<evidence type="ECO:0000313" key="1">
    <source>
        <dbReference type="Proteomes" id="UP000887564"/>
    </source>
</evidence>
<reference evidence="2" key="1">
    <citation type="submission" date="2022-11" db="UniProtKB">
        <authorList>
            <consortium name="WormBaseParasite"/>
        </authorList>
    </citation>
    <scope>IDENTIFICATION</scope>
</reference>
<dbReference type="AlphaFoldDB" id="A0A914S1V9"/>
<name>A0A914S1V9_PAREQ</name>
<protein>
    <submittedName>
        <fullName evidence="2">Uncharacterized protein</fullName>
    </submittedName>
</protein>
<keyword evidence="1" id="KW-1185">Reference proteome</keyword>
<organism evidence="1 2">
    <name type="scientific">Parascaris equorum</name>
    <name type="common">Equine roundworm</name>
    <dbReference type="NCBI Taxonomy" id="6256"/>
    <lineage>
        <taxon>Eukaryota</taxon>
        <taxon>Metazoa</taxon>
        <taxon>Ecdysozoa</taxon>
        <taxon>Nematoda</taxon>
        <taxon>Chromadorea</taxon>
        <taxon>Rhabditida</taxon>
        <taxon>Spirurina</taxon>
        <taxon>Ascaridomorpha</taxon>
        <taxon>Ascaridoidea</taxon>
        <taxon>Ascarididae</taxon>
        <taxon>Parascaris</taxon>
    </lineage>
</organism>
<dbReference type="WBParaSite" id="PEQ_0001276001-mRNA-1">
    <property type="protein sequence ID" value="PEQ_0001276001-mRNA-1"/>
    <property type="gene ID" value="PEQ_0001276001"/>
</dbReference>
<accession>A0A914S1V9</accession>
<evidence type="ECO:0000313" key="2">
    <source>
        <dbReference type="WBParaSite" id="PEQ_0001276001-mRNA-1"/>
    </source>
</evidence>
<dbReference type="Proteomes" id="UP000887564">
    <property type="component" value="Unplaced"/>
</dbReference>
<sequence>MARTPADKSLGRSPFSRVVCNTLVHKGDCMGTTNISQLMAEMRQLVVNLQSRERATDGALAKSQLVNDKISSMKEVSLFYFLIRFYSLRDVIVFPLLH</sequence>
<proteinExistence type="predicted"/>